<sequence>MNPKRILIAVDASANSERAVAYVGDILCHAREAEILLLCLSKTPDRDLFPDGATWQASASKQDAEYKEFLARARGSLEQRGVDAGCIETRLVPFTGFSVAQGILGAQRAGGYGTIVVGRRGMSKEEEFLFGSVSSRVVHHARNCAVWVVE</sequence>
<dbReference type="Gene3D" id="3.40.50.620">
    <property type="entry name" value="HUPs"/>
    <property type="match status" value="1"/>
</dbReference>
<organism evidence="3 4">
    <name type="scientific">Desulfocurvibacter africanus subsp. africanus str. Walvis Bay</name>
    <dbReference type="NCBI Taxonomy" id="690850"/>
    <lineage>
        <taxon>Bacteria</taxon>
        <taxon>Pseudomonadati</taxon>
        <taxon>Thermodesulfobacteriota</taxon>
        <taxon>Desulfovibrionia</taxon>
        <taxon>Desulfovibrionales</taxon>
        <taxon>Desulfovibrionaceae</taxon>
        <taxon>Desulfocurvibacter</taxon>
    </lineage>
</organism>
<dbReference type="AlphaFoldDB" id="F3YU91"/>
<comment type="similarity">
    <text evidence="1">Belongs to the universal stress protein A family.</text>
</comment>
<dbReference type="InterPro" id="IPR006016">
    <property type="entry name" value="UspA"/>
</dbReference>
<feature type="domain" description="UspA" evidence="2">
    <location>
        <begin position="4"/>
        <end position="149"/>
    </location>
</feature>
<dbReference type="RefSeq" id="WP_014258548.1">
    <property type="nucleotide sequence ID" value="NC_016629.1"/>
</dbReference>
<dbReference type="InterPro" id="IPR006015">
    <property type="entry name" value="Universal_stress_UspA"/>
</dbReference>
<dbReference type="KEGG" id="daf:Desaf_0340"/>
<dbReference type="CDD" id="cd00293">
    <property type="entry name" value="USP-like"/>
    <property type="match status" value="1"/>
</dbReference>
<dbReference type="STRING" id="690850.Desaf_0340"/>
<dbReference type="PRINTS" id="PR01438">
    <property type="entry name" value="UNVRSLSTRESS"/>
</dbReference>
<dbReference type="EMBL" id="CP003221">
    <property type="protein sequence ID" value="EGJ48697.1"/>
    <property type="molecule type" value="Genomic_DNA"/>
</dbReference>
<gene>
    <name evidence="3" type="ORF">Desaf_0340</name>
</gene>
<dbReference type="PANTHER" id="PTHR46268">
    <property type="entry name" value="STRESS RESPONSE PROTEIN NHAX"/>
    <property type="match status" value="1"/>
</dbReference>
<evidence type="ECO:0000313" key="3">
    <source>
        <dbReference type="EMBL" id="EGJ48697.1"/>
    </source>
</evidence>
<proteinExistence type="inferred from homology"/>
<accession>F3YU91</accession>
<protein>
    <submittedName>
        <fullName evidence="3">UspA domain-containing protein</fullName>
    </submittedName>
</protein>
<dbReference type="eggNOG" id="COG0589">
    <property type="taxonomic scope" value="Bacteria"/>
</dbReference>
<dbReference type="Pfam" id="PF00582">
    <property type="entry name" value="Usp"/>
    <property type="match status" value="1"/>
</dbReference>
<dbReference type="HOGENOM" id="CLU_049301_16_2_7"/>
<dbReference type="InterPro" id="IPR014729">
    <property type="entry name" value="Rossmann-like_a/b/a_fold"/>
</dbReference>
<keyword evidence="4" id="KW-1185">Reference proteome</keyword>
<reference evidence="3 4" key="1">
    <citation type="journal article" date="2011" name="J. Bacteriol.">
        <title>Genome sequence of the mercury-methylating and pleomorphic Desulfovibrio africanus Strain Walvis Bay.</title>
        <authorList>
            <person name="Brown S.D."/>
            <person name="Wall J.D."/>
            <person name="Kucken A.M."/>
            <person name="Gilmour C.C."/>
            <person name="Podar M."/>
            <person name="Brandt C.C."/>
            <person name="Teshima H."/>
            <person name="Detter J.C."/>
            <person name="Han C.S."/>
            <person name="Land M.L."/>
            <person name="Lucas S."/>
            <person name="Han J."/>
            <person name="Pennacchio L."/>
            <person name="Nolan M."/>
            <person name="Pitluck S."/>
            <person name="Woyke T."/>
            <person name="Goodwin L."/>
            <person name="Palumbo A.V."/>
            <person name="Elias D.A."/>
        </authorList>
    </citation>
    <scope>NUCLEOTIDE SEQUENCE [LARGE SCALE GENOMIC DNA]</scope>
    <source>
        <strain evidence="3 4">Walvis Bay</strain>
    </source>
</reference>
<evidence type="ECO:0000313" key="4">
    <source>
        <dbReference type="Proteomes" id="UP000007844"/>
    </source>
</evidence>
<name>F3YU91_DESAF</name>
<dbReference type="Proteomes" id="UP000007844">
    <property type="component" value="Chromosome"/>
</dbReference>
<evidence type="ECO:0000256" key="1">
    <source>
        <dbReference type="ARBA" id="ARBA00008791"/>
    </source>
</evidence>
<dbReference type="SUPFAM" id="SSF52402">
    <property type="entry name" value="Adenine nucleotide alpha hydrolases-like"/>
    <property type="match status" value="1"/>
</dbReference>
<dbReference type="PANTHER" id="PTHR46268:SF6">
    <property type="entry name" value="UNIVERSAL STRESS PROTEIN UP12"/>
    <property type="match status" value="1"/>
</dbReference>
<evidence type="ECO:0000259" key="2">
    <source>
        <dbReference type="Pfam" id="PF00582"/>
    </source>
</evidence>